<dbReference type="Proteomes" id="UP001139311">
    <property type="component" value="Unassembled WGS sequence"/>
</dbReference>
<feature type="region of interest" description="Disordered" evidence="3">
    <location>
        <begin position="215"/>
        <end position="257"/>
    </location>
</feature>
<evidence type="ECO:0000313" key="5">
    <source>
        <dbReference type="Proteomes" id="UP001139311"/>
    </source>
</evidence>
<gene>
    <name evidence="4" type="ORF">LHA35_22385</name>
</gene>
<comment type="subcellular location">
    <subcellularLocation>
        <location evidence="1">Secreted</location>
    </subcellularLocation>
</comment>
<evidence type="ECO:0000256" key="1">
    <source>
        <dbReference type="ARBA" id="ARBA00004613"/>
    </source>
</evidence>
<keyword evidence="5" id="KW-1185">Reference proteome</keyword>
<dbReference type="SUPFAM" id="SSF51120">
    <property type="entry name" value="beta-Roll"/>
    <property type="match status" value="2"/>
</dbReference>
<protein>
    <submittedName>
        <fullName evidence="4">Calcium-binding protein</fullName>
    </submittedName>
</protein>
<dbReference type="AlphaFoldDB" id="A0A9X1LCW4"/>
<dbReference type="Pfam" id="PF00353">
    <property type="entry name" value="HemolysinCabind"/>
    <property type="match status" value="5"/>
</dbReference>
<comment type="caution">
    <text evidence="4">The sequence shown here is derived from an EMBL/GenBank/DDBJ whole genome shotgun (WGS) entry which is preliminary data.</text>
</comment>
<dbReference type="EMBL" id="JAJAQI010000044">
    <property type="protein sequence ID" value="MCB4824483.1"/>
    <property type="molecule type" value="Genomic_DNA"/>
</dbReference>
<dbReference type="PANTHER" id="PTHR38340:SF1">
    <property type="entry name" value="S-LAYER PROTEIN"/>
    <property type="match status" value="1"/>
</dbReference>
<evidence type="ECO:0000256" key="3">
    <source>
        <dbReference type="SAM" id="MobiDB-lite"/>
    </source>
</evidence>
<organism evidence="4 5">
    <name type="scientific">Roseicella aerolata</name>
    <dbReference type="NCBI Taxonomy" id="2883479"/>
    <lineage>
        <taxon>Bacteria</taxon>
        <taxon>Pseudomonadati</taxon>
        <taxon>Pseudomonadota</taxon>
        <taxon>Alphaproteobacteria</taxon>
        <taxon>Acetobacterales</taxon>
        <taxon>Roseomonadaceae</taxon>
        <taxon>Roseicella</taxon>
    </lineage>
</organism>
<dbReference type="PROSITE" id="PS00330">
    <property type="entry name" value="HEMOLYSIN_CALCIUM"/>
    <property type="match status" value="5"/>
</dbReference>
<dbReference type="RefSeq" id="WP_226612220.1">
    <property type="nucleotide sequence ID" value="NZ_JAJAQI010000044.1"/>
</dbReference>
<dbReference type="InterPro" id="IPR018511">
    <property type="entry name" value="Hemolysin-typ_Ca-bd_CS"/>
</dbReference>
<name>A0A9X1LCW4_9PROT</name>
<dbReference type="GO" id="GO:0005509">
    <property type="term" value="F:calcium ion binding"/>
    <property type="evidence" value="ECO:0007669"/>
    <property type="project" value="InterPro"/>
</dbReference>
<accession>A0A9X1LCW4</accession>
<dbReference type="PANTHER" id="PTHR38340">
    <property type="entry name" value="S-LAYER PROTEIN"/>
    <property type="match status" value="1"/>
</dbReference>
<proteinExistence type="predicted"/>
<keyword evidence="2" id="KW-0964">Secreted</keyword>
<reference evidence="4" key="1">
    <citation type="submission" date="2021-10" db="EMBL/GenBank/DDBJ databases">
        <title>Roseicella aerolatum sp. nov., isolated from aerosols of e-waste dismantling site.</title>
        <authorList>
            <person name="Qin T."/>
        </authorList>
    </citation>
    <scope>NUCLEOTIDE SEQUENCE</scope>
    <source>
        <strain evidence="4">GB24</strain>
    </source>
</reference>
<dbReference type="InterPro" id="IPR011049">
    <property type="entry name" value="Serralysin-like_metalloprot_C"/>
</dbReference>
<sequence>MTNKTNGHWKTQPADKPIEVGQVSLTITGEPDHRLAIGGPGKDAFGGTDAADHYWGLDGGDQLGGGPEGDVLIGGKGPDLLSGGEGMDHLHGEEGNDTLYGAAGADGLMGGPGDDYLDEGPGHSSMDGEEGDDTLVGGTGPDAFIVRPGSGDDLVKDFTAGPGVGDHLALQDIRWEDLSFADTSDGVKIGWGSGSVLLEGVKKSDLAQDDFMFFNQPDLPPGAHAPKGPTPERPTPSEDGPEITGALPKADNSLVPDKGEHASTLAFDKYAAIIGTDKGEWLRGSDAWDQIFGRGGNDHLVGKGGDDILDGGEGKDWLLGGDGPDMLEGGPGDDTLHGGTENDELMGGDGNDWLDEGPGHGMLEGGRGNDTYVGGTGSDAFMVSPDSGNDVVLDFRAKGLAQGLFDHIAFMDIDASDVTVKDTKQGARVAWDVNNDGKDDGSILLVGVAKTDLRQSDFMFDTPQFVEGINDYGSWYIFA</sequence>
<dbReference type="PRINTS" id="PR00313">
    <property type="entry name" value="CABNDNGRPT"/>
</dbReference>
<evidence type="ECO:0000313" key="4">
    <source>
        <dbReference type="EMBL" id="MCB4824483.1"/>
    </source>
</evidence>
<evidence type="ECO:0000256" key="2">
    <source>
        <dbReference type="ARBA" id="ARBA00022525"/>
    </source>
</evidence>
<dbReference type="InterPro" id="IPR050557">
    <property type="entry name" value="RTX_toxin/Mannuronan_C5-epim"/>
</dbReference>
<dbReference type="GO" id="GO:0005576">
    <property type="term" value="C:extracellular region"/>
    <property type="evidence" value="ECO:0007669"/>
    <property type="project" value="UniProtKB-SubCell"/>
</dbReference>
<dbReference type="InterPro" id="IPR001343">
    <property type="entry name" value="Hemolysn_Ca-bd"/>
</dbReference>
<dbReference type="Gene3D" id="2.150.10.10">
    <property type="entry name" value="Serralysin-like metalloprotease, C-terminal"/>
    <property type="match status" value="4"/>
</dbReference>